<dbReference type="RefSeq" id="XP_033444679.1">
    <property type="nucleotide sequence ID" value="XM_033598306.1"/>
</dbReference>
<keyword evidence="4" id="KW-1185">Reference proteome</keyword>
<proteinExistence type="predicted"/>
<name>A0A6A5RCW1_9PLEO</name>
<feature type="chain" id="PRO_5025453304" evidence="2">
    <location>
        <begin position="24"/>
        <end position="203"/>
    </location>
</feature>
<protein>
    <submittedName>
        <fullName evidence="3">Uncharacterized protein</fullName>
    </submittedName>
</protein>
<feature type="signal peptide" evidence="2">
    <location>
        <begin position="1"/>
        <end position="23"/>
    </location>
</feature>
<feature type="region of interest" description="Disordered" evidence="1">
    <location>
        <begin position="125"/>
        <end position="147"/>
    </location>
</feature>
<evidence type="ECO:0000256" key="2">
    <source>
        <dbReference type="SAM" id="SignalP"/>
    </source>
</evidence>
<sequence length="203" mass="22556">MILKIVSKVLCTALFLHWTSVQTEDFNIFFIPDDPNGTCCSTFISFEDKWPNECYGDTSALFDSVIFFPPEDVPDTTWLFVYETQGVAGTACGILIDNYSLNSCYSNIQSIQSATWGDPLRLGNRGTELPAQKNSTVSSGGKERNTPGKLGYIRNGQHYQISLKDQQHSTVVKELGHAGDAIRGYIMSHGRANKRRQIFPGTC</sequence>
<dbReference type="AlphaFoldDB" id="A0A6A5RCW1"/>
<evidence type="ECO:0000313" key="4">
    <source>
        <dbReference type="Proteomes" id="UP000800082"/>
    </source>
</evidence>
<dbReference type="Proteomes" id="UP000800082">
    <property type="component" value="Unassembled WGS sequence"/>
</dbReference>
<dbReference type="GeneID" id="54355973"/>
<accession>A0A6A5RCW1</accession>
<gene>
    <name evidence="3" type="ORF">M421DRAFT_95385</name>
</gene>
<evidence type="ECO:0000313" key="3">
    <source>
        <dbReference type="EMBL" id="KAF1924426.1"/>
    </source>
</evidence>
<keyword evidence="2" id="KW-0732">Signal</keyword>
<reference evidence="3" key="1">
    <citation type="journal article" date="2020" name="Stud. Mycol.">
        <title>101 Dothideomycetes genomes: a test case for predicting lifestyles and emergence of pathogens.</title>
        <authorList>
            <person name="Haridas S."/>
            <person name="Albert R."/>
            <person name="Binder M."/>
            <person name="Bloem J."/>
            <person name="Labutti K."/>
            <person name="Salamov A."/>
            <person name="Andreopoulos B."/>
            <person name="Baker S."/>
            <person name="Barry K."/>
            <person name="Bills G."/>
            <person name="Bluhm B."/>
            <person name="Cannon C."/>
            <person name="Castanera R."/>
            <person name="Culley D."/>
            <person name="Daum C."/>
            <person name="Ezra D."/>
            <person name="Gonzalez J."/>
            <person name="Henrissat B."/>
            <person name="Kuo A."/>
            <person name="Liang C."/>
            <person name="Lipzen A."/>
            <person name="Lutzoni F."/>
            <person name="Magnuson J."/>
            <person name="Mondo S."/>
            <person name="Nolan M."/>
            <person name="Ohm R."/>
            <person name="Pangilinan J."/>
            <person name="Park H.-J."/>
            <person name="Ramirez L."/>
            <person name="Alfaro M."/>
            <person name="Sun H."/>
            <person name="Tritt A."/>
            <person name="Yoshinaga Y."/>
            <person name="Zwiers L.-H."/>
            <person name="Turgeon B."/>
            <person name="Goodwin S."/>
            <person name="Spatafora J."/>
            <person name="Crous P."/>
            <person name="Grigoriev I."/>
        </authorList>
    </citation>
    <scope>NUCLEOTIDE SEQUENCE</scope>
    <source>
        <strain evidence="3">CBS 183.55</strain>
    </source>
</reference>
<evidence type="ECO:0000256" key="1">
    <source>
        <dbReference type="SAM" id="MobiDB-lite"/>
    </source>
</evidence>
<organism evidence="3 4">
    <name type="scientific">Didymella exigua CBS 183.55</name>
    <dbReference type="NCBI Taxonomy" id="1150837"/>
    <lineage>
        <taxon>Eukaryota</taxon>
        <taxon>Fungi</taxon>
        <taxon>Dikarya</taxon>
        <taxon>Ascomycota</taxon>
        <taxon>Pezizomycotina</taxon>
        <taxon>Dothideomycetes</taxon>
        <taxon>Pleosporomycetidae</taxon>
        <taxon>Pleosporales</taxon>
        <taxon>Pleosporineae</taxon>
        <taxon>Didymellaceae</taxon>
        <taxon>Didymella</taxon>
    </lineage>
</organism>
<dbReference type="EMBL" id="ML978993">
    <property type="protein sequence ID" value="KAF1924426.1"/>
    <property type="molecule type" value="Genomic_DNA"/>
</dbReference>